<gene>
    <name evidence="1" type="ORF">SPIL2461_LOCUS22149</name>
</gene>
<reference evidence="1" key="1">
    <citation type="submission" date="2021-02" db="EMBL/GenBank/DDBJ databases">
        <authorList>
            <person name="Dougan E. K."/>
            <person name="Rhodes N."/>
            <person name="Thang M."/>
            <person name="Chan C."/>
        </authorList>
    </citation>
    <scope>NUCLEOTIDE SEQUENCE</scope>
</reference>
<protein>
    <submittedName>
        <fullName evidence="1">Uncharacterized protein</fullName>
    </submittedName>
</protein>
<feature type="non-terminal residue" evidence="1">
    <location>
        <position position="388"/>
    </location>
</feature>
<dbReference type="EMBL" id="CAJNIZ010046946">
    <property type="protein sequence ID" value="CAE7759853.1"/>
    <property type="molecule type" value="Genomic_DNA"/>
</dbReference>
<dbReference type="OrthoDB" id="10627971at2759"/>
<dbReference type="AlphaFoldDB" id="A0A812Y422"/>
<proteinExistence type="predicted"/>
<sequence>MVVLKIKASDGQFFRFRTAECTMDEVVQQLASVGTSRNAAVVLPDGSRRTLSQDALRAAVRAAADAAGDDELDAAGAEQVVRLEVVEEEDEALLSPLASGSPIASEYTESMELGPAASTASTEPAFVHPVSADGDSPHELPRPSAPVLIQEAHPPVHAQWVQQNTEPLPVYAQVAEGFYPQQQAFHEHVSQHQQAFLQHVYHHQQAVQEHMAQQRHAIHQHQQAIREHVRQQREAVREQALRQREAIREHARQQQCAFQQHMQQHVAGLQPFLQNLPQQLHQVHQDVQNHVQAHLHNMFGSNAQSNVPPAGANHADWTESMGPAEGPNMYVHPLHLDGQRRHLKRWMLTGSIHLNNSDLILEDSMVTGSLHLMGHSRVLLRRGMLTGS</sequence>
<comment type="caution">
    <text evidence="1">The sequence shown here is derived from an EMBL/GenBank/DDBJ whole genome shotgun (WGS) entry which is preliminary data.</text>
</comment>
<keyword evidence="2" id="KW-1185">Reference proteome</keyword>
<organism evidence="1 2">
    <name type="scientific">Symbiodinium pilosum</name>
    <name type="common">Dinoflagellate</name>
    <dbReference type="NCBI Taxonomy" id="2952"/>
    <lineage>
        <taxon>Eukaryota</taxon>
        <taxon>Sar</taxon>
        <taxon>Alveolata</taxon>
        <taxon>Dinophyceae</taxon>
        <taxon>Suessiales</taxon>
        <taxon>Symbiodiniaceae</taxon>
        <taxon>Symbiodinium</taxon>
    </lineage>
</organism>
<evidence type="ECO:0000313" key="2">
    <source>
        <dbReference type="Proteomes" id="UP000649617"/>
    </source>
</evidence>
<name>A0A812Y422_SYMPI</name>
<evidence type="ECO:0000313" key="1">
    <source>
        <dbReference type="EMBL" id="CAE7759853.1"/>
    </source>
</evidence>
<accession>A0A812Y422</accession>
<dbReference type="Proteomes" id="UP000649617">
    <property type="component" value="Unassembled WGS sequence"/>
</dbReference>